<comment type="caution">
    <text evidence="5">The sequence shown here is derived from an EMBL/GenBank/DDBJ whole genome shotgun (WGS) entry which is preliminary data.</text>
</comment>
<dbReference type="AlphaFoldDB" id="A0A2C5ZBG0"/>
<evidence type="ECO:0000259" key="4">
    <source>
        <dbReference type="PROSITE" id="PS51387"/>
    </source>
</evidence>
<keyword evidence="2" id="KW-0560">Oxidoreductase</keyword>
<name>A0A2C5ZBG0_9HYPO</name>
<evidence type="ECO:0000313" key="5">
    <source>
        <dbReference type="EMBL" id="PHH78367.1"/>
    </source>
</evidence>
<comment type="similarity">
    <text evidence="1">Belongs to the oxygen-dependent FAD-linked oxidoreductase family.</text>
</comment>
<sequence>MSPLFVNNSCDAFQPRDTPCELASFVRYTVAARDAKDVAATVKFAKRHNVRLVIKNTGHDYLGRSTGAGALSIWTQSMKEIRVRDWADKGYVGKALRLGAGVLGYEAVAAARDAGLVVVAGSCPSVGLAGGYTQGGGHSSLSNAFGLAADNTLSFDVVTPSGRLVTASPWNRHRDLYWALSGGGGGNFGVVISVTVKAHPDARVAGAQLVIHIPPGMKSVDAAPLALPTNLPAIVDDGFSFLYTVNKTQLVGIVTGYNKTQASLRRSLKPHEAAVKKEGFIWSASYTEFSHFSDHYDHYMTMSVPEALGVVGNTAGGHFFTRSSLANLTSVSKEAIAMGATVFGIALDVSRFGSHGANAVSPHWRQAILSIGPFFPLPETVTQEELEANRDKMTNEVMPLFEAAAPGAGAYMNEADFQDPNFQTNFFGTNYPALLSIKNKYDPHGFFYATAAVGSEKWQVGSDGRLCRRRSSPQVETKLASGPAPDMHDSL</sequence>
<feature type="region of interest" description="Disordered" evidence="3">
    <location>
        <begin position="469"/>
        <end position="491"/>
    </location>
</feature>
<feature type="domain" description="FAD-binding PCMH-type" evidence="4">
    <location>
        <begin position="18"/>
        <end position="201"/>
    </location>
</feature>
<evidence type="ECO:0000313" key="6">
    <source>
        <dbReference type="Proteomes" id="UP000226431"/>
    </source>
</evidence>
<dbReference type="GO" id="GO:0071949">
    <property type="term" value="F:FAD binding"/>
    <property type="evidence" value="ECO:0007669"/>
    <property type="project" value="InterPro"/>
</dbReference>
<dbReference type="Pfam" id="PF08031">
    <property type="entry name" value="BBE"/>
    <property type="match status" value="1"/>
</dbReference>
<dbReference type="PANTHER" id="PTHR13878">
    <property type="entry name" value="GULONOLACTONE OXIDASE"/>
    <property type="match status" value="1"/>
</dbReference>
<dbReference type="EMBL" id="NJES01000082">
    <property type="protein sequence ID" value="PHH78367.1"/>
    <property type="molecule type" value="Genomic_DNA"/>
</dbReference>
<dbReference type="Gene3D" id="3.30.465.10">
    <property type="match status" value="2"/>
</dbReference>
<accession>A0A2C5ZBG0</accession>
<dbReference type="InterPro" id="IPR012951">
    <property type="entry name" value="BBE"/>
</dbReference>
<organism evidence="5 6">
    <name type="scientific">Ophiocordyceps camponoti-rufipedis</name>
    <dbReference type="NCBI Taxonomy" id="2004952"/>
    <lineage>
        <taxon>Eukaryota</taxon>
        <taxon>Fungi</taxon>
        <taxon>Dikarya</taxon>
        <taxon>Ascomycota</taxon>
        <taxon>Pezizomycotina</taxon>
        <taxon>Sordariomycetes</taxon>
        <taxon>Hypocreomycetidae</taxon>
        <taxon>Hypocreales</taxon>
        <taxon>Ophiocordycipitaceae</taxon>
        <taxon>Ophiocordyceps</taxon>
    </lineage>
</organism>
<dbReference type="InterPro" id="IPR036318">
    <property type="entry name" value="FAD-bd_PCMH-like_sf"/>
</dbReference>
<dbReference type="PROSITE" id="PS51387">
    <property type="entry name" value="FAD_PCMH"/>
    <property type="match status" value="1"/>
</dbReference>
<proteinExistence type="inferred from homology"/>
<dbReference type="InterPro" id="IPR016169">
    <property type="entry name" value="FAD-bd_PCMH_sub2"/>
</dbReference>
<dbReference type="Proteomes" id="UP000226431">
    <property type="component" value="Unassembled WGS sequence"/>
</dbReference>
<evidence type="ECO:0000256" key="3">
    <source>
        <dbReference type="SAM" id="MobiDB-lite"/>
    </source>
</evidence>
<dbReference type="InterPro" id="IPR050432">
    <property type="entry name" value="FAD-linked_Oxidoreductases_BP"/>
</dbReference>
<dbReference type="OrthoDB" id="9983560at2759"/>
<evidence type="ECO:0000256" key="1">
    <source>
        <dbReference type="ARBA" id="ARBA00005466"/>
    </source>
</evidence>
<gene>
    <name evidence="5" type="ORF">CDD80_6990</name>
</gene>
<dbReference type="SUPFAM" id="SSF56176">
    <property type="entry name" value="FAD-binding/transporter-associated domain-like"/>
    <property type="match status" value="1"/>
</dbReference>
<evidence type="ECO:0000256" key="2">
    <source>
        <dbReference type="ARBA" id="ARBA00023002"/>
    </source>
</evidence>
<dbReference type="GO" id="GO:0016491">
    <property type="term" value="F:oxidoreductase activity"/>
    <property type="evidence" value="ECO:0007669"/>
    <property type="project" value="UniProtKB-KW"/>
</dbReference>
<dbReference type="Pfam" id="PF01565">
    <property type="entry name" value="FAD_binding_4"/>
    <property type="match status" value="1"/>
</dbReference>
<dbReference type="STRING" id="2004952.A0A2C5ZBG0"/>
<dbReference type="InterPro" id="IPR016166">
    <property type="entry name" value="FAD-bd_PCMH"/>
</dbReference>
<reference evidence="5 6" key="1">
    <citation type="submission" date="2017-06" db="EMBL/GenBank/DDBJ databases">
        <title>Ant-infecting Ophiocordyceps genomes reveal a high diversity of potential behavioral manipulation genes and a possible major role for enterotoxins.</title>
        <authorList>
            <person name="De Bekker C."/>
            <person name="Evans H.C."/>
            <person name="Brachmann A."/>
            <person name="Hughes D.P."/>
        </authorList>
    </citation>
    <scope>NUCLEOTIDE SEQUENCE [LARGE SCALE GENOMIC DNA]</scope>
    <source>
        <strain evidence="5 6">Map16</strain>
    </source>
</reference>
<dbReference type="PANTHER" id="PTHR13878:SF91">
    <property type="entry name" value="FAD BINDING DOMAIN PROTEIN (AFU_ORTHOLOGUE AFUA_6G12070)-RELATED"/>
    <property type="match status" value="1"/>
</dbReference>
<protein>
    <recommendedName>
        <fullName evidence="4">FAD-binding PCMH-type domain-containing protein</fullName>
    </recommendedName>
</protein>
<dbReference type="InterPro" id="IPR006094">
    <property type="entry name" value="Oxid_FAD_bind_N"/>
</dbReference>
<keyword evidence="6" id="KW-1185">Reference proteome</keyword>